<accession>A0A5C8P785</accession>
<evidence type="ECO:0000313" key="2">
    <source>
        <dbReference type="Proteomes" id="UP000321548"/>
    </source>
</evidence>
<sequence length="262" mass="29873">MRPTRTASEQKAIDVLRESLAQKYAFIVEEDGITDRPDALFVVDGKRVAVECRIFTPERLMKLHGFRFAPEGLYQIFMPLEPHVWVRGAVNEKSLKVNAYKKRCDAEEAWLVLHVGSAAFSHRVNKLEPTWELIGSVCGVCRAANTFDRVYVIDEFDRKAICLYRRDRGYCVSDPGGLDYPGERLPISITFFGRVRVAQLASGGKGVSVNLNNPIERVFLQPLDKEYVADYSSVHQLDFSNVWHGRAYPTMYAHRKPRESCL</sequence>
<keyword evidence="2" id="KW-1185">Reference proteome</keyword>
<evidence type="ECO:0000313" key="1">
    <source>
        <dbReference type="EMBL" id="TXL68924.1"/>
    </source>
</evidence>
<name>A0A5C8P785_9BURK</name>
<dbReference type="AlphaFoldDB" id="A0A5C8P785"/>
<dbReference type="Proteomes" id="UP000321548">
    <property type="component" value="Unassembled WGS sequence"/>
</dbReference>
<dbReference type="OrthoDB" id="9876764at2"/>
<dbReference type="RefSeq" id="WP_147703060.1">
    <property type="nucleotide sequence ID" value="NZ_VDUY01000001.1"/>
</dbReference>
<gene>
    <name evidence="1" type="ORF">FHP08_04415</name>
</gene>
<proteinExistence type="predicted"/>
<comment type="caution">
    <text evidence="1">The sequence shown here is derived from an EMBL/GenBank/DDBJ whole genome shotgun (WGS) entry which is preliminary data.</text>
</comment>
<protein>
    <submittedName>
        <fullName evidence="1">Uncharacterized protein</fullName>
    </submittedName>
</protein>
<organism evidence="1 2">
    <name type="scientific">Zeimonas arvi</name>
    <dbReference type="NCBI Taxonomy" id="2498847"/>
    <lineage>
        <taxon>Bacteria</taxon>
        <taxon>Pseudomonadati</taxon>
        <taxon>Pseudomonadota</taxon>
        <taxon>Betaproteobacteria</taxon>
        <taxon>Burkholderiales</taxon>
        <taxon>Burkholderiaceae</taxon>
        <taxon>Zeimonas</taxon>
    </lineage>
</organism>
<reference evidence="1 2" key="1">
    <citation type="submission" date="2019-06" db="EMBL/GenBank/DDBJ databases">
        <title>Quisquiliibacterium sp. nov., isolated from a maize field.</title>
        <authorList>
            <person name="Lin S.-Y."/>
            <person name="Tsai C.-F."/>
            <person name="Young C.-C."/>
        </authorList>
    </citation>
    <scope>NUCLEOTIDE SEQUENCE [LARGE SCALE GENOMIC DNA]</scope>
    <source>
        <strain evidence="1 2">CC-CFT501</strain>
    </source>
</reference>
<dbReference type="EMBL" id="VDUY01000001">
    <property type="protein sequence ID" value="TXL68924.1"/>
    <property type="molecule type" value="Genomic_DNA"/>
</dbReference>